<evidence type="ECO:0000313" key="3">
    <source>
        <dbReference type="EMBL" id="KAL0186502.1"/>
    </source>
</evidence>
<sequence length="102" mass="10902">FPNNNVMSFASIVAHELGHNLGMNHDDGRNCKCDAAHCIMNSGATGSRNFSSCSADDFEKTILNSGGRCLLNIPRPDEAYSAPFCGNKLVDVGEECDCGSEE</sequence>
<feature type="non-terminal residue" evidence="3">
    <location>
        <position position="102"/>
    </location>
</feature>
<keyword evidence="1" id="KW-0479">Metal-binding</keyword>
<keyword evidence="1" id="KW-0862">Zinc</keyword>
<feature type="disulfide bond" evidence="1">
    <location>
        <begin position="33"/>
        <end position="38"/>
    </location>
</feature>
<keyword evidence="4" id="KW-1185">Reference proteome</keyword>
<evidence type="ECO:0000256" key="1">
    <source>
        <dbReference type="PROSITE-ProRule" id="PRU00276"/>
    </source>
</evidence>
<name>A0ABD0QJT9_CIRMR</name>
<protein>
    <recommendedName>
        <fullName evidence="2">Peptidase M12B domain-containing protein</fullName>
    </recommendedName>
</protein>
<dbReference type="PROSITE" id="PS50215">
    <property type="entry name" value="ADAM_MEPRO"/>
    <property type="match status" value="1"/>
</dbReference>
<dbReference type="GO" id="GO:0046872">
    <property type="term" value="F:metal ion binding"/>
    <property type="evidence" value="ECO:0007669"/>
    <property type="project" value="UniProtKB-KW"/>
</dbReference>
<dbReference type="InterPro" id="IPR024079">
    <property type="entry name" value="MetalloPept_cat_dom_sf"/>
</dbReference>
<dbReference type="EMBL" id="JAMKFB020000008">
    <property type="protein sequence ID" value="KAL0186502.1"/>
    <property type="molecule type" value="Genomic_DNA"/>
</dbReference>
<feature type="binding site" evidence="1">
    <location>
        <position position="15"/>
    </location>
    <ligand>
        <name>Zn(2+)</name>
        <dbReference type="ChEBI" id="CHEBI:29105"/>
        <note>catalytic</note>
    </ligand>
</feature>
<reference evidence="3 4" key="1">
    <citation type="submission" date="2024-05" db="EMBL/GenBank/DDBJ databases">
        <title>Genome sequencing and assembly of Indian major carp, Cirrhinus mrigala (Hamilton, 1822).</title>
        <authorList>
            <person name="Mohindra V."/>
            <person name="Chowdhury L.M."/>
            <person name="Lal K."/>
            <person name="Jena J.K."/>
        </authorList>
    </citation>
    <scope>NUCLEOTIDE SEQUENCE [LARGE SCALE GENOMIC DNA]</scope>
    <source>
        <strain evidence="3">CM1030</strain>
        <tissue evidence="3">Blood</tissue>
    </source>
</reference>
<dbReference type="Pfam" id="PF01421">
    <property type="entry name" value="Reprolysin"/>
    <property type="match status" value="1"/>
</dbReference>
<feature type="binding site" evidence="1">
    <location>
        <position position="19"/>
    </location>
    <ligand>
        <name>Zn(2+)</name>
        <dbReference type="ChEBI" id="CHEBI:29105"/>
        <note>catalytic</note>
    </ligand>
</feature>
<dbReference type="Proteomes" id="UP001529510">
    <property type="component" value="Unassembled WGS sequence"/>
</dbReference>
<dbReference type="SUPFAM" id="SSF55486">
    <property type="entry name" value="Metalloproteases ('zincins'), catalytic domain"/>
    <property type="match status" value="1"/>
</dbReference>
<comment type="caution">
    <text evidence="3">The sequence shown here is derived from an EMBL/GenBank/DDBJ whole genome shotgun (WGS) entry which is preliminary data.</text>
</comment>
<comment type="caution">
    <text evidence="1">Lacks conserved residue(s) required for the propagation of feature annotation.</text>
</comment>
<evidence type="ECO:0000313" key="4">
    <source>
        <dbReference type="Proteomes" id="UP001529510"/>
    </source>
</evidence>
<dbReference type="AlphaFoldDB" id="A0ABD0QJT9"/>
<dbReference type="PANTHER" id="PTHR11905">
    <property type="entry name" value="ADAM A DISINTEGRIN AND METALLOPROTEASE DOMAIN"/>
    <property type="match status" value="1"/>
</dbReference>
<dbReference type="Gene3D" id="3.40.390.10">
    <property type="entry name" value="Collagenase (Catalytic Domain)"/>
    <property type="match status" value="1"/>
</dbReference>
<feature type="binding site" evidence="1">
    <location>
        <position position="25"/>
    </location>
    <ligand>
        <name>Zn(2+)</name>
        <dbReference type="ChEBI" id="CHEBI:29105"/>
        <note>catalytic</note>
    </ligand>
</feature>
<organism evidence="3 4">
    <name type="scientific">Cirrhinus mrigala</name>
    <name type="common">Mrigala</name>
    <dbReference type="NCBI Taxonomy" id="683832"/>
    <lineage>
        <taxon>Eukaryota</taxon>
        <taxon>Metazoa</taxon>
        <taxon>Chordata</taxon>
        <taxon>Craniata</taxon>
        <taxon>Vertebrata</taxon>
        <taxon>Euteleostomi</taxon>
        <taxon>Actinopterygii</taxon>
        <taxon>Neopterygii</taxon>
        <taxon>Teleostei</taxon>
        <taxon>Ostariophysi</taxon>
        <taxon>Cypriniformes</taxon>
        <taxon>Cyprinidae</taxon>
        <taxon>Labeoninae</taxon>
        <taxon>Labeonini</taxon>
        <taxon>Cirrhinus</taxon>
    </lineage>
</organism>
<feature type="active site" evidence="1">
    <location>
        <position position="16"/>
    </location>
</feature>
<dbReference type="PANTHER" id="PTHR11905:SF136">
    <property type="entry name" value="DISINTEGRIN AND METALLOPROTEINASE DOMAIN-CONTAINING PROTEIN 9"/>
    <property type="match status" value="1"/>
</dbReference>
<accession>A0ABD0QJT9</accession>
<dbReference type="InterPro" id="IPR001590">
    <property type="entry name" value="Peptidase_M12B"/>
</dbReference>
<feature type="domain" description="Peptidase M12B" evidence="2">
    <location>
        <begin position="1"/>
        <end position="74"/>
    </location>
</feature>
<feature type="non-terminal residue" evidence="3">
    <location>
        <position position="1"/>
    </location>
</feature>
<keyword evidence="1" id="KW-1015">Disulfide bond</keyword>
<evidence type="ECO:0000259" key="2">
    <source>
        <dbReference type="PROSITE" id="PS50215"/>
    </source>
</evidence>
<proteinExistence type="predicted"/>
<gene>
    <name evidence="3" type="ORF">M9458_018172</name>
</gene>